<name>A0ABP1QHI8_9HEXA</name>
<dbReference type="Proteomes" id="UP001642540">
    <property type="component" value="Unassembled WGS sequence"/>
</dbReference>
<evidence type="ECO:0000313" key="3">
    <source>
        <dbReference type="Proteomes" id="UP001642540"/>
    </source>
</evidence>
<sequence>MSPRIHHHRQYYHHCSLVLTIMRTSSFLWALGFPALFTFTVAQRLTPLNSPASLGSFNAPCLASNQCDQQKGLYCVPPTSTSPGSQPRCRCPTNGTLYDEVRNRCVGRIQENCVYHGNSSLCPMNAHCSHQDPRNPSLYFYESKCFCDPNSIPNEKGTCSPAARYGEYCNHSDRRCDIASSLVCDPESKTCVCEFDTSQYYDKDQEKCLSFINQKCTTYFGCVENARCDGLAPARSRTFVSATNTRKPASSDTPTISVQQDQKPRKVSADGRLIGLCKCEYGFSPANNGRCMASYRYTCSAESPCNPFDSLDCFDGICNCLHPLHQFYDFNRKKCITYSGGKCTGKPPGHNEECVDNADCVNGLCTCKKGFRQTPHRKCLLDYLEKCENNCNIYAGLVCKAGHCICMDDSLIYNTKLSKCVSKVGQPCGKIGQAGEYGKEPYYVSCETPATCKQEVVGDLSTSFCRV</sequence>
<protein>
    <submittedName>
        <fullName evidence="2">Uncharacterized protein</fullName>
    </submittedName>
</protein>
<feature type="region of interest" description="Disordered" evidence="1">
    <location>
        <begin position="242"/>
        <end position="263"/>
    </location>
</feature>
<keyword evidence="3" id="KW-1185">Reference proteome</keyword>
<accession>A0ABP1QHI8</accession>
<gene>
    <name evidence="2" type="ORF">ODALV1_LOCUS11490</name>
</gene>
<feature type="compositionally biased region" description="Polar residues" evidence="1">
    <location>
        <begin position="242"/>
        <end position="261"/>
    </location>
</feature>
<proteinExistence type="predicted"/>
<evidence type="ECO:0000256" key="1">
    <source>
        <dbReference type="SAM" id="MobiDB-lite"/>
    </source>
</evidence>
<evidence type="ECO:0000313" key="2">
    <source>
        <dbReference type="EMBL" id="CAL8103581.1"/>
    </source>
</evidence>
<comment type="caution">
    <text evidence="2">The sequence shown here is derived from an EMBL/GenBank/DDBJ whole genome shotgun (WGS) entry which is preliminary data.</text>
</comment>
<reference evidence="2 3" key="1">
    <citation type="submission" date="2024-08" db="EMBL/GenBank/DDBJ databases">
        <authorList>
            <person name="Cucini C."/>
            <person name="Frati F."/>
        </authorList>
    </citation>
    <scope>NUCLEOTIDE SEQUENCE [LARGE SCALE GENOMIC DNA]</scope>
</reference>
<organism evidence="2 3">
    <name type="scientific">Orchesella dallaii</name>
    <dbReference type="NCBI Taxonomy" id="48710"/>
    <lineage>
        <taxon>Eukaryota</taxon>
        <taxon>Metazoa</taxon>
        <taxon>Ecdysozoa</taxon>
        <taxon>Arthropoda</taxon>
        <taxon>Hexapoda</taxon>
        <taxon>Collembola</taxon>
        <taxon>Entomobryomorpha</taxon>
        <taxon>Entomobryoidea</taxon>
        <taxon>Orchesellidae</taxon>
        <taxon>Orchesellinae</taxon>
        <taxon>Orchesella</taxon>
    </lineage>
</organism>
<dbReference type="EMBL" id="CAXLJM020000035">
    <property type="protein sequence ID" value="CAL8103581.1"/>
    <property type="molecule type" value="Genomic_DNA"/>
</dbReference>